<proteinExistence type="predicted"/>
<dbReference type="GO" id="GO:0005829">
    <property type="term" value="C:cytosol"/>
    <property type="evidence" value="ECO:0007669"/>
    <property type="project" value="TreeGrafter"/>
</dbReference>
<evidence type="ECO:0000259" key="2">
    <source>
        <dbReference type="PROSITE" id="PS50994"/>
    </source>
</evidence>
<sequence length="336" mass="39677">MRRTYSQIDMDERRRIARWRAAGLSATVIAEKLGRHRSTIFRELKRNAFEDAQMPDLSGYYCVTANEMARERRAKLRKLARFVHVRQSVVERIMHGWSPQQIAGRMRLERHPICVSYETIYKFAYSADGQAIKLWRHLPERRARRRPRHARRRHGRRFSPELNILHRPDTVAERKQFGHWECDLIQFRKKFGKANVTSLVERVSRFAVFLRNNDRQSKPIMDGLIEVLQPLPHAARRSITFDRGTEFSEWPYLQAGIGTQTWFCDPQSPWQKGTVENTNGRVRKWLSREVDPLSISDGELRDICDRLNSTPRKCLGYRTPAEVFRKKLLAQIRRVG</sequence>
<dbReference type="STRING" id="1472378.AU381_09175"/>
<name>A0A178Y8F9_9HYPH</name>
<dbReference type="GeneID" id="48977669"/>
<dbReference type="InterPro" id="IPR025246">
    <property type="entry name" value="IS30-like_HTH"/>
</dbReference>
<evidence type="ECO:0000313" key="3">
    <source>
        <dbReference type="EMBL" id="OAP43791.1"/>
    </source>
</evidence>
<dbReference type="PANTHER" id="PTHR10948:SF23">
    <property type="entry name" value="TRANSPOSASE INSI FOR INSERTION SEQUENCE ELEMENT IS30A-RELATED"/>
    <property type="match status" value="1"/>
</dbReference>
<dbReference type="Gene3D" id="3.30.420.10">
    <property type="entry name" value="Ribonuclease H-like superfamily/Ribonuclease H"/>
    <property type="match status" value="1"/>
</dbReference>
<protein>
    <submittedName>
        <fullName evidence="3">Transposase</fullName>
    </submittedName>
</protein>
<keyword evidence="4" id="KW-1185">Reference proteome</keyword>
<dbReference type="InterPro" id="IPR012337">
    <property type="entry name" value="RNaseH-like_sf"/>
</dbReference>
<organism evidence="3 4">
    <name type="scientific">Sinorhizobium glycinis</name>
    <dbReference type="NCBI Taxonomy" id="1472378"/>
    <lineage>
        <taxon>Bacteria</taxon>
        <taxon>Pseudomonadati</taxon>
        <taxon>Pseudomonadota</taxon>
        <taxon>Alphaproteobacteria</taxon>
        <taxon>Hyphomicrobiales</taxon>
        <taxon>Rhizobiaceae</taxon>
        <taxon>Sinorhizobium/Ensifer group</taxon>
        <taxon>Sinorhizobium</taxon>
    </lineage>
</organism>
<dbReference type="GO" id="GO:0015074">
    <property type="term" value="P:DNA integration"/>
    <property type="evidence" value="ECO:0007669"/>
    <property type="project" value="InterPro"/>
</dbReference>
<dbReference type="PANTHER" id="PTHR10948">
    <property type="entry name" value="TRANSPOSASE"/>
    <property type="match status" value="1"/>
</dbReference>
<evidence type="ECO:0000256" key="1">
    <source>
        <dbReference type="ARBA" id="ARBA00023172"/>
    </source>
</evidence>
<dbReference type="NCBIfam" id="NF033563">
    <property type="entry name" value="transpos_IS30"/>
    <property type="match status" value="1"/>
</dbReference>
<reference evidence="3 4" key="1">
    <citation type="journal article" date="2016" name="Int. J. Syst. Evol. Microbiol.">
        <title>Ensifer glycinis sp. nov., an novel rhizobial species associated with Glycine spp.</title>
        <authorList>
            <person name="Yan H."/>
            <person name="Yan J."/>
            <person name="Sui X.H."/>
            <person name="Wang E.T."/>
            <person name="Chen W.X."/>
            <person name="Zhang X.X."/>
            <person name="Chen W.F."/>
        </authorList>
    </citation>
    <scope>NUCLEOTIDE SEQUENCE [LARGE SCALE GENOMIC DNA]</scope>
    <source>
        <strain evidence="3 4">CCBAU 23380</strain>
    </source>
</reference>
<dbReference type="InterPro" id="IPR053392">
    <property type="entry name" value="Transposase_IS30-like"/>
</dbReference>
<dbReference type="InterPro" id="IPR001584">
    <property type="entry name" value="Integrase_cat-core"/>
</dbReference>
<gene>
    <name evidence="3" type="ORF">AU381_09175</name>
</gene>
<accession>A0A178Y8F9</accession>
<dbReference type="Pfam" id="PF13936">
    <property type="entry name" value="HTH_38"/>
    <property type="match status" value="1"/>
</dbReference>
<dbReference type="RefSeq" id="WP_014857614.1">
    <property type="nucleotide sequence ID" value="NZ_LPUX01000045.1"/>
</dbReference>
<dbReference type="GO" id="GO:0032196">
    <property type="term" value="P:transposition"/>
    <property type="evidence" value="ECO:0007669"/>
    <property type="project" value="TreeGrafter"/>
</dbReference>
<dbReference type="InterPro" id="IPR036397">
    <property type="entry name" value="RNaseH_sf"/>
</dbReference>
<keyword evidence="1" id="KW-0233">DNA recombination</keyword>
<dbReference type="GO" id="GO:0003676">
    <property type="term" value="F:nucleic acid binding"/>
    <property type="evidence" value="ECO:0007669"/>
    <property type="project" value="InterPro"/>
</dbReference>
<dbReference type="GO" id="GO:0004803">
    <property type="term" value="F:transposase activity"/>
    <property type="evidence" value="ECO:0007669"/>
    <property type="project" value="TreeGrafter"/>
</dbReference>
<dbReference type="PROSITE" id="PS50994">
    <property type="entry name" value="INTEGRASE"/>
    <property type="match status" value="1"/>
</dbReference>
<evidence type="ECO:0000313" key="4">
    <source>
        <dbReference type="Proteomes" id="UP000094025"/>
    </source>
</evidence>
<comment type="caution">
    <text evidence="3">The sequence shown here is derived from an EMBL/GenBank/DDBJ whole genome shotgun (WGS) entry which is preliminary data.</text>
</comment>
<dbReference type="GO" id="GO:0006310">
    <property type="term" value="P:DNA recombination"/>
    <property type="evidence" value="ECO:0007669"/>
    <property type="project" value="UniProtKB-KW"/>
</dbReference>
<dbReference type="SUPFAM" id="SSF53098">
    <property type="entry name" value="Ribonuclease H-like"/>
    <property type="match status" value="1"/>
</dbReference>
<dbReference type="OrthoDB" id="9803231at2"/>
<feature type="domain" description="Integrase catalytic" evidence="2">
    <location>
        <begin position="164"/>
        <end position="328"/>
    </location>
</feature>
<dbReference type="Proteomes" id="UP000094025">
    <property type="component" value="Unassembled WGS sequence"/>
</dbReference>
<dbReference type="AlphaFoldDB" id="A0A178Y8F9"/>
<dbReference type="InterPro" id="IPR051917">
    <property type="entry name" value="Transposase-Integrase"/>
</dbReference>
<dbReference type="EMBL" id="LPUX01000045">
    <property type="protein sequence ID" value="OAP43791.1"/>
    <property type="molecule type" value="Genomic_DNA"/>
</dbReference>